<dbReference type="PANTHER" id="PTHR40780">
    <property type="entry name" value="DUF3669 DOMAIN-CONTAINING PROTEIN"/>
    <property type="match status" value="1"/>
</dbReference>
<dbReference type="HOGENOM" id="CLU_039531_0_0_1"/>
<accession>A0A0A1SVE8</accession>
<protein>
    <recommendedName>
        <fullName evidence="1">DUF3669 domain-containing protein</fullName>
    </recommendedName>
</protein>
<reference evidence="2 3" key="1">
    <citation type="journal article" date="2015" name="Genome Announc.">
        <title>Draft Genome Sequence and Gene Annotation of the Entomopathogenic Fungus Verticillium hemipterigenum.</title>
        <authorList>
            <person name="Horn F."/>
            <person name="Habel A."/>
            <person name="Scharf D.H."/>
            <person name="Dworschak J."/>
            <person name="Brakhage A.A."/>
            <person name="Guthke R."/>
            <person name="Hertweck C."/>
            <person name="Linde J."/>
        </authorList>
    </citation>
    <scope>NUCLEOTIDE SEQUENCE [LARGE SCALE GENOMIC DNA]</scope>
</reference>
<dbReference type="PANTHER" id="PTHR40780:SF2">
    <property type="entry name" value="DUF3669 DOMAIN-CONTAINING PROTEIN"/>
    <property type="match status" value="1"/>
</dbReference>
<name>A0A0A1SVE8_9HYPO</name>
<gene>
    <name evidence="2" type="ORF">VHEMI04491</name>
</gene>
<proteinExistence type="predicted"/>
<feature type="domain" description="DUF3669" evidence="1">
    <location>
        <begin position="295"/>
        <end position="359"/>
    </location>
</feature>
<dbReference type="OrthoDB" id="2993351at2759"/>
<evidence type="ECO:0000259" key="1">
    <source>
        <dbReference type="Pfam" id="PF12417"/>
    </source>
</evidence>
<dbReference type="AlphaFoldDB" id="A0A0A1SVE8"/>
<evidence type="ECO:0000313" key="2">
    <source>
        <dbReference type="EMBL" id="CEJ87715.1"/>
    </source>
</evidence>
<organism evidence="2 3">
    <name type="scientific">[Torrubiella] hemipterigena</name>
    <dbReference type="NCBI Taxonomy" id="1531966"/>
    <lineage>
        <taxon>Eukaryota</taxon>
        <taxon>Fungi</taxon>
        <taxon>Dikarya</taxon>
        <taxon>Ascomycota</taxon>
        <taxon>Pezizomycotina</taxon>
        <taxon>Sordariomycetes</taxon>
        <taxon>Hypocreomycetidae</taxon>
        <taxon>Hypocreales</taxon>
        <taxon>Clavicipitaceae</taxon>
        <taxon>Clavicipitaceae incertae sedis</taxon>
        <taxon>'Torrubiella' clade</taxon>
    </lineage>
</organism>
<dbReference type="Pfam" id="PF12417">
    <property type="entry name" value="DUF3669"/>
    <property type="match status" value="1"/>
</dbReference>
<dbReference type="InterPro" id="IPR022137">
    <property type="entry name" value="Znf_prot_DUF3669"/>
</dbReference>
<dbReference type="Proteomes" id="UP000039046">
    <property type="component" value="Unassembled WGS sequence"/>
</dbReference>
<dbReference type="EMBL" id="CDHN01000002">
    <property type="protein sequence ID" value="CEJ87715.1"/>
    <property type="molecule type" value="Genomic_DNA"/>
</dbReference>
<sequence length="390" mass="44168">MGDTMGEESSDHLLRYFALHPDLLAHQPEDYNGASAMTEMLAIHRVIPARSLYRQMIKTGRPFRKIGQGTGGVVFGQEGTSFALKLAKSADTPQLWNDYRMHLDIKKAFENSQIARKTKIPACDKLVTKSYSKFFKKYPMLVAAAKRDCHTPTAVLITERIEPMPAPVRHGLISLYISPRNQVDAYMEKDNDDCLIRLYLGSMGGQEIKSTSIRNFELHLNQMHALGLNIDSYVNEMAAALAVMHWKAKTDARGVEFVLGASASEFTIFNETHRLEPLTLSRTDIEILFRPVINLWVLDFDQVQRITLDEDGVAKAVSAAEANNPYIPRPLQSSIVEKRAWTFFAVKYLQYSRMALNDKSMTYLPMLFLEGLIETEQKRQEQNVSTAAKK</sequence>
<keyword evidence="3" id="KW-1185">Reference proteome</keyword>
<evidence type="ECO:0000313" key="3">
    <source>
        <dbReference type="Proteomes" id="UP000039046"/>
    </source>
</evidence>